<dbReference type="AlphaFoldDB" id="A0A5D8QDE0"/>
<evidence type="ECO:0000313" key="2">
    <source>
        <dbReference type="Proteomes" id="UP000322976"/>
    </source>
</evidence>
<proteinExistence type="predicted"/>
<evidence type="ECO:0000313" key="1">
    <source>
        <dbReference type="EMBL" id="TZE82542.1"/>
    </source>
</evidence>
<accession>A0A5D8QDE0</accession>
<dbReference type="NCBIfam" id="TIGR04223">
    <property type="entry name" value="quorum_AgrD"/>
    <property type="match status" value="1"/>
</dbReference>
<dbReference type="InterPro" id="IPR009229">
    <property type="entry name" value="AgrD"/>
</dbReference>
<reference evidence="1 2" key="1">
    <citation type="submission" date="2019-08" db="EMBL/GenBank/DDBJ databases">
        <title>Calorimonas adulescens gen. nov., sp. nov., an anaerobic thermophilic bacterium from Sakhalin hot spring.</title>
        <authorList>
            <person name="Khomyakova M.A."/>
            <person name="Merkel A.Y."/>
            <person name="Novikov A."/>
            <person name="Bonch-Osmolovskaya E.A."/>
            <person name="Slobodkin A.I."/>
        </authorList>
    </citation>
    <scope>NUCLEOTIDE SEQUENCE [LARGE SCALE GENOMIC DNA]</scope>
    <source>
        <strain evidence="1 2">A05MB</strain>
    </source>
</reference>
<dbReference type="Proteomes" id="UP000322976">
    <property type="component" value="Unassembled WGS sequence"/>
</dbReference>
<dbReference type="EMBL" id="VTPS01000005">
    <property type="protein sequence ID" value="TZE82542.1"/>
    <property type="molecule type" value="Genomic_DNA"/>
</dbReference>
<gene>
    <name evidence="1" type="ORF">FWJ32_04490</name>
</gene>
<name>A0A5D8QDE0_9THEO</name>
<keyword evidence="2" id="KW-1185">Reference proteome</keyword>
<organism evidence="1 2">
    <name type="scientific">Calorimonas adulescens</name>
    <dbReference type="NCBI Taxonomy" id="2606906"/>
    <lineage>
        <taxon>Bacteria</taxon>
        <taxon>Bacillati</taxon>
        <taxon>Bacillota</taxon>
        <taxon>Clostridia</taxon>
        <taxon>Thermoanaerobacterales</taxon>
        <taxon>Thermoanaerobacteraceae</taxon>
        <taxon>Calorimonas</taxon>
    </lineage>
</organism>
<protein>
    <submittedName>
        <fullName evidence="1">Cyclic lactone autoinducer peptide</fullName>
    </submittedName>
</protein>
<sequence>MFKKIGKSLLASLASVITLVAFTGVSPASIWILYEPDMPDALKKLSTR</sequence>
<comment type="caution">
    <text evidence="1">The sequence shown here is derived from an EMBL/GenBank/DDBJ whole genome shotgun (WGS) entry which is preliminary data.</text>
</comment>
<dbReference type="RefSeq" id="WP_149544781.1">
    <property type="nucleotide sequence ID" value="NZ_VTPS01000005.1"/>
</dbReference>